<gene>
    <name evidence="2" type="ORF">H1D33_06395</name>
</gene>
<evidence type="ECO:0000313" key="3">
    <source>
        <dbReference type="Proteomes" id="UP000510844"/>
    </source>
</evidence>
<accession>A0A7L6B986</accession>
<protein>
    <submittedName>
        <fullName evidence="2">Uncharacterized protein</fullName>
    </submittedName>
</protein>
<dbReference type="EMBL" id="CP059322">
    <property type="protein sequence ID" value="QLQ38475.1"/>
    <property type="molecule type" value="Genomic_DNA"/>
</dbReference>
<keyword evidence="3" id="KW-1185">Reference proteome</keyword>
<feature type="compositionally biased region" description="Acidic residues" evidence="1">
    <location>
        <begin position="9"/>
        <end position="20"/>
    </location>
</feature>
<dbReference type="AlphaFoldDB" id="A0A7L6B986"/>
<feature type="region of interest" description="Disordered" evidence="1">
    <location>
        <begin position="404"/>
        <end position="449"/>
    </location>
</feature>
<feature type="compositionally biased region" description="Basic and acidic residues" evidence="1">
    <location>
        <begin position="404"/>
        <end position="431"/>
    </location>
</feature>
<sequence>MDFRQPSDEPADDDVEGDEEGGTRSADVGAALGADLGVDLGAEARPASPPVEVTRVGGAPNLADPAEIPKPSPPGRAVPRRTPGAGAPAAALRTGAGPLPIRQRWLAVDLIVATASHAEVRVAGAARLFPAGAVHLERSTAVIGRDCVLQHQEHYHLHHLEVSFDLLTSSTAVMDRLREAIAAQGDRGHVDRFRHAVRSLRDPEPRSAGAGEYRTRVRDGCAVTAMASTLVLEDRARVKHTMRFVSELTTIDAVTLLADHPALATEFVRRLASGKGASHAELTRLFARAAGGLGDVDLIRGATDLRDPDTHVFRARGREVVEDAPVVLIGDGNEIDHRVRVRRPGGALRLSPGFDVISVVAREELVARREAEVAAREQKLADEHERLAEVRRGLTKKAAFLAELGRELDARTPKPDRGQRPPGEGRPKPPQDRWQWGPGDHGLGPAAGL</sequence>
<feature type="compositionally biased region" description="Low complexity" evidence="1">
    <location>
        <begin position="26"/>
        <end position="41"/>
    </location>
</feature>
<name>A0A7L6B986_9ACTN</name>
<reference evidence="3" key="1">
    <citation type="submission" date="2020-07" db="EMBL/GenBank/DDBJ databases">
        <title>A new Micromonospora strain with potent antibiotic activity isolated from the microbiome of a mid-Atlantic deep-sea sponge.</title>
        <authorList>
            <person name="Back C.R."/>
            <person name="Stennett H.L."/>
            <person name="Williams S.E."/>
            <person name="Wang L."/>
            <person name="Ojeda Gomez J."/>
            <person name="Abdulle O.M."/>
            <person name="Duffy T."/>
            <person name="Hendry K.R."/>
            <person name="Powell D."/>
            <person name="Stach J.E."/>
            <person name="Essex-Lopresti A.E."/>
            <person name="Willis C.L."/>
            <person name="Curnow P."/>
            <person name="Race P.R."/>
        </authorList>
    </citation>
    <scope>NUCLEOTIDE SEQUENCE [LARGE SCALE GENOMIC DNA]</scope>
    <source>
        <strain evidence="3">28ISP2-46</strain>
    </source>
</reference>
<dbReference type="RefSeq" id="WP_181570903.1">
    <property type="nucleotide sequence ID" value="NZ_CP059322.2"/>
</dbReference>
<organism evidence="2 3">
    <name type="scientific">Micromonospora robiginosa</name>
    <dbReference type="NCBI Taxonomy" id="2749844"/>
    <lineage>
        <taxon>Bacteria</taxon>
        <taxon>Bacillati</taxon>
        <taxon>Actinomycetota</taxon>
        <taxon>Actinomycetes</taxon>
        <taxon>Micromonosporales</taxon>
        <taxon>Micromonosporaceae</taxon>
        <taxon>Micromonospora</taxon>
    </lineage>
</organism>
<feature type="compositionally biased region" description="Low complexity" evidence="1">
    <location>
        <begin position="77"/>
        <end position="93"/>
    </location>
</feature>
<dbReference type="KEGG" id="mfeu:H1D33_06395"/>
<evidence type="ECO:0000313" key="2">
    <source>
        <dbReference type="EMBL" id="QLQ38475.1"/>
    </source>
</evidence>
<evidence type="ECO:0000256" key="1">
    <source>
        <dbReference type="SAM" id="MobiDB-lite"/>
    </source>
</evidence>
<feature type="compositionally biased region" description="Gly residues" evidence="1">
    <location>
        <begin position="439"/>
        <end position="449"/>
    </location>
</feature>
<feature type="region of interest" description="Disordered" evidence="1">
    <location>
        <begin position="1"/>
        <end position="93"/>
    </location>
</feature>
<dbReference type="Proteomes" id="UP000510844">
    <property type="component" value="Chromosome"/>
</dbReference>
<reference evidence="2 3" key="2">
    <citation type="journal article" date="2021" name="Mar. Drugs">
        <title>A New Micromonospora Strain with Antibiotic Activity Isolated from the Microbiome of a Mid-Atlantic Deep-Sea Sponge.</title>
        <authorList>
            <person name="Back C.R."/>
            <person name="Stennett H.L."/>
            <person name="Williams S.E."/>
            <person name="Wang L."/>
            <person name="Ojeda Gomez J."/>
            <person name="Abdulle O.M."/>
            <person name="Duffy T."/>
            <person name="Neal C."/>
            <person name="Mantell J."/>
            <person name="Jepson M.A."/>
            <person name="Hendry K.R."/>
            <person name="Powell D."/>
            <person name="Stach J.E.M."/>
            <person name="Essex-Lopresti A.E."/>
            <person name="Willis C.L."/>
            <person name="Curnow P."/>
            <person name="Race P.R."/>
        </authorList>
    </citation>
    <scope>NUCLEOTIDE SEQUENCE [LARGE SCALE GENOMIC DNA]</scope>
    <source>
        <strain evidence="2 3">28ISP2-46</strain>
    </source>
</reference>
<proteinExistence type="predicted"/>